<protein>
    <submittedName>
        <fullName evidence="2">Uncharacterized protein</fullName>
    </submittedName>
</protein>
<feature type="region of interest" description="Disordered" evidence="1">
    <location>
        <begin position="43"/>
        <end position="67"/>
    </location>
</feature>
<sequence length="129" mass="14586">NVVEENSERTHPTLWPLPVLSTKSLRRLLHPRGRQSTIWVIGVNRRPTATTPQGSENTTKQSPRDDRWSDLCQLPGIHLQTRTMFEGSPLSVELELCTAVVLLPIKNRTLSGASLIYFAVLRPRACWMS</sequence>
<accession>A0AAD4H092</accession>
<reference evidence="2" key="1">
    <citation type="journal article" date="2020" name="Fungal Divers.">
        <title>Resolving the Mortierellaceae phylogeny through synthesis of multi-gene phylogenetics and phylogenomics.</title>
        <authorList>
            <person name="Vandepol N."/>
            <person name="Liber J."/>
            <person name="Desiro A."/>
            <person name="Na H."/>
            <person name="Kennedy M."/>
            <person name="Barry K."/>
            <person name="Grigoriev I.V."/>
            <person name="Miller A.N."/>
            <person name="O'Donnell K."/>
            <person name="Stajich J.E."/>
            <person name="Bonito G."/>
        </authorList>
    </citation>
    <scope>NUCLEOTIDE SEQUENCE</scope>
    <source>
        <strain evidence="2">NRRL 28262</strain>
    </source>
</reference>
<dbReference type="Proteomes" id="UP001194580">
    <property type="component" value="Unassembled WGS sequence"/>
</dbReference>
<dbReference type="AlphaFoldDB" id="A0AAD4H092"/>
<feature type="non-terminal residue" evidence="2">
    <location>
        <position position="1"/>
    </location>
</feature>
<feature type="compositionally biased region" description="Polar residues" evidence="1">
    <location>
        <begin position="47"/>
        <end position="61"/>
    </location>
</feature>
<comment type="caution">
    <text evidence="2">The sequence shown here is derived from an EMBL/GenBank/DDBJ whole genome shotgun (WGS) entry which is preliminary data.</text>
</comment>
<evidence type="ECO:0000313" key="2">
    <source>
        <dbReference type="EMBL" id="KAG0247412.1"/>
    </source>
</evidence>
<proteinExistence type="predicted"/>
<name>A0AAD4H092_9FUNG</name>
<keyword evidence="3" id="KW-1185">Reference proteome</keyword>
<evidence type="ECO:0000313" key="3">
    <source>
        <dbReference type="Proteomes" id="UP001194580"/>
    </source>
</evidence>
<organism evidence="2 3">
    <name type="scientific">Linnemannia exigua</name>
    <dbReference type="NCBI Taxonomy" id="604196"/>
    <lineage>
        <taxon>Eukaryota</taxon>
        <taxon>Fungi</taxon>
        <taxon>Fungi incertae sedis</taxon>
        <taxon>Mucoromycota</taxon>
        <taxon>Mortierellomycotina</taxon>
        <taxon>Mortierellomycetes</taxon>
        <taxon>Mortierellales</taxon>
        <taxon>Mortierellaceae</taxon>
        <taxon>Linnemannia</taxon>
    </lineage>
</organism>
<feature type="non-terminal residue" evidence="2">
    <location>
        <position position="129"/>
    </location>
</feature>
<gene>
    <name evidence="2" type="ORF">BGZ95_008714</name>
</gene>
<evidence type="ECO:0000256" key="1">
    <source>
        <dbReference type="SAM" id="MobiDB-lite"/>
    </source>
</evidence>
<dbReference type="EMBL" id="JAAAIL010004711">
    <property type="protein sequence ID" value="KAG0247412.1"/>
    <property type="molecule type" value="Genomic_DNA"/>
</dbReference>